<evidence type="ECO:0000259" key="16">
    <source>
        <dbReference type="PROSITE" id="PS50026"/>
    </source>
</evidence>
<keyword evidence="13 15" id="KW-0812">Transmembrane</keyword>
<accession>A0AAD9KMZ0</accession>
<dbReference type="GO" id="GO:0005576">
    <property type="term" value="C:extracellular region"/>
    <property type="evidence" value="ECO:0007669"/>
    <property type="project" value="UniProtKB-SubCell"/>
</dbReference>
<dbReference type="PROSITE" id="PS51051">
    <property type="entry name" value="DSL"/>
    <property type="match status" value="1"/>
</dbReference>
<dbReference type="FunFam" id="2.10.25.10:FF:000045">
    <property type="entry name" value="Slit guidance ligand 2"/>
    <property type="match status" value="1"/>
</dbReference>
<feature type="disulfide bond" evidence="11">
    <location>
        <begin position="273"/>
        <end position="282"/>
    </location>
</feature>
<evidence type="ECO:0000256" key="13">
    <source>
        <dbReference type="RuleBase" id="RU280815"/>
    </source>
</evidence>
<dbReference type="AlphaFoldDB" id="A0AAD9KMZ0"/>
<dbReference type="Gene3D" id="2.10.25.140">
    <property type="match status" value="1"/>
</dbReference>
<dbReference type="PRINTS" id="PR00010">
    <property type="entry name" value="EGFBLOOD"/>
</dbReference>
<dbReference type="GO" id="GO:0005509">
    <property type="term" value="F:calcium ion binding"/>
    <property type="evidence" value="ECO:0007669"/>
    <property type="project" value="InterPro"/>
</dbReference>
<evidence type="ECO:0000313" key="18">
    <source>
        <dbReference type="EMBL" id="KAK2174331.1"/>
    </source>
</evidence>
<dbReference type="SUPFAM" id="SSF57196">
    <property type="entry name" value="EGF/Laminin"/>
    <property type="match status" value="3"/>
</dbReference>
<dbReference type="FunFam" id="2.10.25.10:FF:000063">
    <property type="entry name" value="Slit guidance ligand 2"/>
    <property type="match status" value="1"/>
</dbReference>
<feature type="domain" description="EGF-like" evidence="16">
    <location>
        <begin position="284"/>
        <end position="321"/>
    </location>
</feature>
<evidence type="ECO:0000256" key="12">
    <source>
        <dbReference type="PROSITE-ProRule" id="PRU00377"/>
    </source>
</evidence>
<keyword evidence="3" id="KW-0964">Secreted</keyword>
<proteinExistence type="predicted"/>
<dbReference type="SMART" id="SM00051">
    <property type="entry name" value="DSL"/>
    <property type="match status" value="1"/>
</dbReference>
<feature type="disulfide bond" evidence="12">
    <location>
        <begin position="163"/>
        <end position="172"/>
    </location>
</feature>
<evidence type="ECO:0000313" key="19">
    <source>
        <dbReference type="Proteomes" id="UP001209878"/>
    </source>
</evidence>
<dbReference type="PANTHER" id="PTHR24049">
    <property type="entry name" value="CRUMBS FAMILY MEMBER"/>
    <property type="match status" value="1"/>
</dbReference>
<feature type="domain" description="EGF-like" evidence="16">
    <location>
        <begin position="387"/>
        <end position="424"/>
    </location>
</feature>
<feature type="disulfide bond" evidence="11">
    <location>
        <begin position="311"/>
        <end position="320"/>
    </location>
</feature>
<feature type="disulfide bond" evidence="11">
    <location>
        <begin position="375"/>
        <end position="384"/>
    </location>
</feature>
<comment type="subcellular location">
    <subcellularLocation>
        <location evidence="13">Membrane</location>
        <topology evidence="13">Single-pass type I membrane protein</topology>
    </subcellularLocation>
    <subcellularLocation>
        <location evidence="1">Secreted</location>
    </subcellularLocation>
</comment>
<evidence type="ECO:0000256" key="5">
    <source>
        <dbReference type="ARBA" id="ARBA00022729"/>
    </source>
</evidence>
<feature type="region of interest" description="Disordered" evidence="14">
    <location>
        <begin position="431"/>
        <end position="460"/>
    </location>
</feature>
<dbReference type="InterPro" id="IPR009030">
    <property type="entry name" value="Growth_fac_rcpt_cys_sf"/>
</dbReference>
<keyword evidence="13 15" id="KW-0472">Membrane</keyword>
<sequence>MAYLVQGGAILNVQMVSYKNSGGKDWKNKPCDYIFHTECDHKFTFCFDRPSGNSNPEDCRYGRETTGEFRNENEITFDHDMASVTNPIRLKLDRWSGSIRFKVRVTDDDGGRGDDDLVDRINEVWSYPAARSASQATWHPRHIRGTRAHSAKTSLVLNVRVYCEVNYYTGRCDKFCKATDGPKEHYTCDPDHGDKVCRAGWEGTNCDIRSDDCINNTCTNGATCVDGHRRYTCMCPKGFTGVHCEMDIDDCATLPCKNGGTCIDQVAGYKCACTAGFVGADCSLSVCHASVSPCHNGGTCYVHNGSPTCLCPPAFTGDQCTRDKCLEISCENHGTCEKGYCVCRAGFLGHFCDVNVCETMQCLNGATCQDGVCRCVQGYTGRICQTQVNVCVSDPCQHKGTCRSHSDGGYHCRCLPAFEGAHCEYTRPTQPPPGWSHVTPQGTDDGSPRSTTKATVDGLQGSATKTTAAASVAMVRDSDARETSTRQSLPVWAIFLIVALVVVTAAVIFAFFVMRRRLKKEVSSTEAAVQFHSSTGGEGRATDFSDPDYDNVLTRADAAHGICNDCQGATPPPYTEPRTFATKTPPVDDAEVQNMSNSRFVNPTYEHPPPPRDVAAVAATAEAPALPIKAALRRGQEMDD</sequence>
<dbReference type="EMBL" id="JAODUO010000810">
    <property type="protein sequence ID" value="KAK2174331.1"/>
    <property type="molecule type" value="Genomic_DNA"/>
</dbReference>
<dbReference type="PROSITE" id="PS01186">
    <property type="entry name" value="EGF_2"/>
    <property type="match status" value="3"/>
</dbReference>
<dbReference type="SMART" id="SM00179">
    <property type="entry name" value="EGF_CA"/>
    <property type="match status" value="5"/>
</dbReference>
<dbReference type="GO" id="GO:0007157">
    <property type="term" value="P:heterophilic cell-cell adhesion via plasma membrane cell adhesion molecules"/>
    <property type="evidence" value="ECO:0007669"/>
    <property type="project" value="TreeGrafter"/>
</dbReference>
<organism evidence="18 19">
    <name type="scientific">Ridgeia piscesae</name>
    <name type="common">Tubeworm</name>
    <dbReference type="NCBI Taxonomy" id="27915"/>
    <lineage>
        <taxon>Eukaryota</taxon>
        <taxon>Metazoa</taxon>
        <taxon>Spiralia</taxon>
        <taxon>Lophotrochozoa</taxon>
        <taxon>Annelida</taxon>
        <taxon>Polychaeta</taxon>
        <taxon>Sedentaria</taxon>
        <taxon>Canalipalpata</taxon>
        <taxon>Sabellida</taxon>
        <taxon>Siboglinidae</taxon>
        <taxon>Ridgeia</taxon>
    </lineage>
</organism>
<dbReference type="InterPro" id="IPR001881">
    <property type="entry name" value="EGF-like_Ca-bd_dom"/>
</dbReference>
<evidence type="ECO:0000256" key="15">
    <source>
        <dbReference type="SAM" id="Phobius"/>
    </source>
</evidence>
<feature type="compositionally biased region" description="Polar residues" evidence="14">
    <location>
        <begin position="438"/>
        <end position="454"/>
    </location>
</feature>
<comment type="caution">
    <text evidence="11">Lacks conserved residue(s) required for the propagation of feature annotation.</text>
</comment>
<comment type="caution">
    <text evidence="18">The sequence shown here is derived from an EMBL/GenBank/DDBJ whole genome shotgun (WGS) entry which is preliminary data.</text>
</comment>
<dbReference type="Proteomes" id="UP001209878">
    <property type="component" value="Unassembled WGS sequence"/>
</dbReference>
<dbReference type="SUPFAM" id="SSF57184">
    <property type="entry name" value="Growth factor receptor domain"/>
    <property type="match status" value="1"/>
</dbReference>
<evidence type="ECO:0000256" key="8">
    <source>
        <dbReference type="ARBA" id="ARBA00022843"/>
    </source>
</evidence>
<feature type="disulfide bond" evidence="12">
    <location>
        <begin position="197"/>
        <end position="206"/>
    </location>
</feature>
<evidence type="ECO:0000256" key="6">
    <source>
        <dbReference type="ARBA" id="ARBA00022737"/>
    </source>
</evidence>
<evidence type="ECO:0000256" key="7">
    <source>
        <dbReference type="ARBA" id="ARBA00022782"/>
    </source>
</evidence>
<feature type="disulfide bond" evidence="11">
    <location>
        <begin position="414"/>
        <end position="423"/>
    </location>
</feature>
<dbReference type="Pfam" id="PF01414">
    <property type="entry name" value="DSL"/>
    <property type="match status" value="1"/>
</dbReference>
<dbReference type="GO" id="GO:0007154">
    <property type="term" value="P:cell communication"/>
    <property type="evidence" value="ECO:0007669"/>
    <property type="project" value="InterPro"/>
</dbReference>
<dbReference type="InterPro" id="IPR051022">
    <property type="entry name" value="Notch_Cell-Fate_Det"/>
</dbReference>
<dbReference type="SMART" id="SM00181">
    <property type="entry name" value="EGF"/>
    <property type="match status" value="6"/>
</dbReference>
<evidence type="ECO:0000256" key="2">
    <source>
        <dbReference type="ARBA" id="ARBA00022473"/>
    </source>
</evidence>
<feature type="domain" description="EGF-like" evidence="16">
    <location>
        <begin position="247"/>
        <end position="283"/>
    </location>
</feature>
<dbReference type="FunFam" id="2.10.25.10:FF:000122">
    <property type="entry name" value="Protein crumbs homolog 2"/>
    <property type="match status" value="1"/>
</dbReference>
<keyword evidence="8" id="KW-0832">Ubl conjugation</keyword>
<dbReference type="InterPro" id="IPR001774">
    <property type="entry name" value="DSL"/>
</dbReference>
<feature type="transmembrane region" description="Helical" evidence="15">
    <location>
        <begin position="491"/>
        <end position="514"/>
    </location>
</feature>
<dbReference type="CDD" id="cd00054">
    <property type="entry name" value="EGF_CA"/>
    <property type="match status" value="5"/>
</dbReference>
<feature type="domain" description="DSL" evidence="17">
    <location>
        <begin position="161"/>
        <end position="206"/>
    </location>
</feature>
<keyword evidence="6 13" id="KW-0677">Repeat</keyword>
<keyword evidence="9 11" id="KW-1015">Disulfide bond</keyword>
<keyword evidence="2 13" id="KW-0217">Developmental protein</keyword>
<dbReference type="PANTHER" id="PTHR24049:SF22">
    <property type="entry name" value="DROSOPHILA CRUMBS HOMOLOG"/>
    <property type="match status" value="1"/>
</dbReference>
<dbReference type="Pfam" id="PF00008">
    <property type="entry name" value="EGF"/>
    <property type="match status" value="3"/>
</dbReference>
<dbReference type="InterPro" id="IPR013032">
    <property type="entry name" value="EGF-like_CS"/>
</dbReference>
<keyword evidence="7" id="KW-0221">Differentiation</keyword>
<gene>
    <name evidence="18" type="ORF">NP493_808g01000</name>
</gene>
<evidence type="ECO:0000256" key="9">
    <source>
        <dbReference type="ARBA" id="ARBA00023157"/>
    </source>
</evidence>
<dbReference type="GO" id="GO:0007399">
    <property type="term" value="P:nervous system development"/>
    <property type="evidence" value="ECO:0007669"/>
    <property type="project" value="UniProtKB-ARBA"/>
</dbReference>
<evidence type="ECO:0000256" key="4">
    <source>
        <dbReference type="ARBA" id="ARBA00022536"/>
    </source>
</evidence>
<name>A0AAD9KMZ0_RIDPI</name>
<evidence type="ECO:0000256" key="10">
    <source>
        <dbReference type="ARBA" id="ARBA00023180"/>
    </source>
</evidence>
<dbReference type="PROSITE" id="PS50026">
    <property type="entry name" value="EGF_3"/>
    <property type="match status" value="5"/>
</dbReference>
<dbReference type="InterPro" id="IPR000742">
    <property type="entry name" value="EGF"/>
</dbReference>
<dbReference type="Pfam" id="PF12661">
    <property type="entry name" value="hEGF"/>
    <property type="match status" value="2"/>
</dbReference>
<evidence type="ECO:0000256" key="11">
    <source>
        <dbReference type="PROSITE-ProRule" id="PRU00076"/>
    </source>
</evidence>
<feature type="domain" description="EGF-like" evidence="16">
    <location>
        <begin position="353"/>
        <end position="385"/>
    </location>
</feature>
<feature type="domain" description="EGF-like" evidence="16">
    <location>
        <begin position="209"/>
        <end position="245"/>
    </location>
</feature>
<dbReference type="Gene3D" id="2.10.25.10">
    <property type="entry name" value="Laminin"/>
    <property type="match status" value="5"/>
</dbReference>
<keyword evidence="13 15" id="KW-1133">Transmembrane helix</keyword>
<dbReference type="PROSITE" id="PS00010">
    <property type="entry name" value="ASX_HYDROXYL"/>
    <property type="match status" value="2"/>
</dbReference>
<comment type="function">
    <text evidence="13">Putative Notch ligand involved in the mediation of Notch signaling.</text>
</comment>
<keyword evidence="19" id="KW-1185">Reference proteome</keyword>
<dbReference type="GO" id="GO:0030154">
    <property type="term" value="P:cell differentiation"/>
    <property type="evidence" value="ECO:0007669"/>
    <property type="project" value="UniProtKB-KW"/>
</dbReference>
<dbReference type="PROSITE" id="PS01187">
    <property type="entry name" value="EGF_CA"/>
    <property type="match status" value="1"/>
</dbReference>
<keyword evidence="4 11" id="KW-0245">EGF-like domain</keyword>
<evidence type="ECO:0000259" key="17">
    <source>
        <dbReference type="PROSITE" id="PS51051"/>
    </source>
</evidence>
<evidence type="ECO:0000256" key="3">
    <source>
        <dbReference type="ARBA" id="ARBA00022525"/>
    </source>
</evidence>
<dbReference type="GO" id="GO:0005886">
    <property type="term" value="C:plasma membrane"/>
    <property type="evidence" value="ECO:0007669"/>
    <property type="project" value="TreeGrafter"/>
</dbReference>
<feature type="disulfide bond" evidence="11">
    <location>
        <begin position="235"/>
        <end position="244"/>
    </location>
</feature>
<reference evidence="18" key="1">
    <citation type="journal article" date="2023" name="Mol. Biol. Evol.">
        <title>Third-Generation Sequencing Reveals the Adaptive Role of the Epigenome in Three Deep-Sea Polychaetes.</title>
        <authorList>
            <person name="Perez M."/>
            <person name="Aroh O."/>
            <person name="Sun Y."/>
            <person name="Lan Y."/>
            <person name="Juniper S.K."/>
            <person name="Young C.R."/>
            <person name="Angers B."/>
            <person name="Qian P.Y."/>
        </authorList>
    </citation>
    <scope>NUCLEOTIDE SEQUENCE</scope>
    <source>
        <strain evidence="18">R07B-5</strain>
    </source>
</reference>
<keyword evidence="10" id="KW-0325">Glycoprotein</keyword>
<dbReference type="FunFam" id="2.10.25.10:FF:000173">
    <property type="entry name" value="Neurogenic locus notch protein 2"/>
    <property type="match status" value="1"/>
</dbReference>
<evidence type="ECO:0000256" key="1">
    <source>
        <dbReference type="ARBA" id="ARBA00004613"/>
    </source>
</evidence>
<dbReference type="GO" id="GO:0045197">
    <property type="term" value="P:establishment or maintenance of epithelial cell apical/basal polarity"/>
    <property type="evidence" value="ECO:0007669"/>
    <property type="project" value="TreeGrafter"/>
</dbReference>
<keyword evidence="5 13" id="KW-0732">Signal</keyword>
<dbReference type="PROSITE" id="PS00022">
    <property type="entry name" value="EGF_1"/>
    <property type="match status" value="5"/>
</dbReference>
<evidence type="ECO:0000256" key="14">
    <source>
        <dbReference type="SAM" id="MobiDB-lite"/>
    </source>
</evidence>
<dbReference type="InterPro" id="IPR018097">
    <property type="entry name" value="EGF_Ca-bd_CS"/>
</dbReference>
<dbReference type="InterPro" id="IPR000152">
    <property type="entry name" value="EGF-type_Asp/Asn_hydroxyl_site"/>
</dbReference>
<dbReference type="GO" id="GO:0032991">
    <property type="term" value="C:protein-containing complex"/>
    <property type="evidence" value="ECO:0007669"/>
    <property type="project" value="TreeGrafter"/>
</dbReference>
<protein>
    <recommendedName>
        <fullName evidence="13">Delta-like protein</fullName>
    </recommendedName>
</protein>
<feature type="disulfide bond" evidence="12">
    <location>
        <begin position="176"/>
        <end position="188"/>
    </location>
</feature>